<keyword evidence="3" id="KW-1185">Reference proteome</keyword>
<evidence type="ECO:0000256" key="1">
    <source>
        <dbReference type="SAM" id="Phobius"/>
    </source>
</evidence>
<keyword evidence="1" id="KW-1133">Transmembrane helix</keyword>
<proteinExistence type="predicted"/>
<feature type="transmembrane region" description="Helical" evidence="1">
    <location>
        <begin position="121"/>
        <end position="144"/>
    </location>
</feature>
<organism evidence="2 3">
    <name type="scientific">Cardiocondyla obscurior</name>
    <dbReference type="NCBI Taxonomy" id="286306"/>
    <lineage>
        <taxon>Eukaryota</taxon>
        <taxon>Metazoa</taxon>
        <taxon>Ecdysozoa</taxon>
        <taxon>Arthropoda</taxon>
        <taxon>Hexapoda</taxon>
        <taxon>Insecta</taxon>
        <taxon>Pterygota</taxon>
        <taxon>Neoptera</taxon>
        <taxon>Endopterygota</taxon>
        <taxon>Hymenoptera</taxon>
        <taxon>Apocrita</taxon>
        <taxon>Aculeata</taxon>
        <taxon>Formicoidea</taxon>
        <taxon>Formicidae</taxon>
        <taxon>Myrmicinae</taxon>
        <taxon>Cardiocondyla</taxon>
    </lineage>
</organism>
<protein>
    <submittedName>
        <fullName evidence="2">Uncharacterized protein</fullName>
    </submittedName>
</protein>
<gene>
    <name evidence="2" type="ORF">PUN28_017268</name>
</gene>
<dbReference type="Proteomes" id="UP001430953">
    <property type="component" value="Unassembled WGS sequence"/>
</dbReference>
<accession>A0AAW2EMN4</accession>
<reference evidence="2 3" key="1">
    <citation type="submission" date="2023-03" db="EMBL/GenBank/DDBJ databases">
        <title>High recombination rates correlate with genetic variation in Cardiocondyla obscurior ants.</title>
        <authorList>
            <person name="Errbii M."/>
        </authorList>
    </citation>
    <scope>NUCLEOTIDE SEQUENCE [LARGE SCALE GENOMIC DNA]</scope>
    <source>
        <strain evidence="2">Alpha-2009</strain>
        <tissue evidence="2">Whole body</tissue>
    </source>
</reference>
<evidence type="ECO:0000313" key="3">
    <source>
        <dbReference type="Proteomes" id="UP001430953"/>
    </source>
</evidence>
<sequence>MHRQRNRISRIHSISYLTASHGISDETRLRNSGMKRNRIVAAAIRTAIGRRHKAHNGTIRAAVKYIIANNLHFVIVQLCEERTKITKSFETKRAPFVFRNSFVREPVSSAFSDTQTRIEFLFSYLSIFLRFTLSYYFIVIEILYRFQ</sequence>
<comment type="caution">
    <text evidence="2">The sequence shown here is derived from an EMBL/GenBank/DDBJ whole genome shotgun (WGS) entry which is preliminary data.</text>
</comment>
<evidence type="ECO:0000313" key="2">
    <source>
        <dbReference type="EMBL" id="KAL0104417.1"/>
    </source>
</evidence>
<name>A0AAW2EMN4_9HYME</name>
<keyword evidence="1" id="KW-0472">Membrane</keyword>
<dbReference type="AlphaFoldDB" id="A0AAW2EMN4"/>
<keyword evidence="1" id="KW-0812">Transmembrane</keyword>
<dbReference type="EMBL" id="JADYXP020000020">
    <property type="protein sequence ID" value="KAL0104417.1"/>
    <property type="molecule type" value="Genomic_DNA"/>
</dbReference>